<dbReference type="VEuPathDB" id="FungiDB:CIHG_00568"/>
<sequence>MGNLGHLAGKLSYGTSVGRSSVQRRPVFSRRQTLAVERIRWSAKPFFHPVTKNPFSLTARRDPKNGIIPGRELVWNAQNALTTRVDTSPRHRKGRGLGK</sequence>
<protein>
    <submittedName>
        <fullName evidence="2">Uncharacterized protein</fullName>
    </submittedName>
</protein>
<feature type="compositionally biased region" description="Polar residues" evidence="1">
    <location>
        <begin position="13"/>
        <end position="23"/>
    </location>
</feature>
<feature type="region of interest" description="Disordered" evidence="1">
    <location>
        <begin position="1"/>
        <end position="26"/>
    </location>
</feature>
<proteinExistence type="predicted"/>
<organism evidence="2 3">
    <name type="scientific">Coccidioides immitis H538.4</name>
    <dbReference type="NCBI Taxonomy" id="396776"/>
    <lineage>
        <taxon>Eukaryota</taxon>
        <taxon>Fungi</taxon>
        <taxon>Dikarya</taxon>
        <taxon>Ascomycota</taxon>
        <taxon>Pezizomycotina</taxon>
        <taxon>Eurotiomycetes</taxon>
        <taxon>Eurotiomycetidae</taxon>
        <taxon>Onygenales</taxon>
        <taxon>Onygenaceae</taxon>
        <taxon>Coccidioides</taxon>
    </lineage>
</organism>
<name>A0A0J8RC56_COCIT</name>
<evidence type="ECO:0000313" key="2">
    <source>
        <dbReference type="EMBL" id="KMU82785.1"/>
    </source>
</evidence>
<dbReference type="EMBL" id="DS016981">
    <property type="protein sequence ID" value="KMU82785.1"/>
    <property type="molecule type" value="Genomic_DNA"/>
</dbReference>
<dbReference type="AlphaFoldDB" id="A0A0J8RC56"/>
<dbReference type="Proteomes" id="UP000054563">
    <property type="component" value="Unassembled WGS sequence"/>
</dbReference>
<gene>
    <name evidence="2" type="ORF">CIHG_00568</name>
</gene>
<accession>A0A0J8RC56</accession>
<evidence type="ECO:0000313" key="3">
    <source>
        <dbReference type="Proteomes" id="UP000054563"/>
    </source>
</evidence>
<evidence type="ECO:0000256" key="1">
    <source>
        <dbReference type="SAM" id="MobiDB-lite"/>
    </source>
</evidence>
<reference evidence="3" key="1">
    <citation type="journal article" date="2010" name="Genome Res.">
        <title>Population genomic sequencing of Coccidioides fungi reveals recent hybridization and transposon control.</title>
        <authorList>
            <person name="Neafsey D.E."/>
            <person name="Barker B.M."/>
            <person name="Sharpton T.J."/>
            <person name="Stajich J.E."/>
            <person name="Park D.J."/>
            <person name="Whiston E."/>
            <person name="Hung C.-Y."/>
            <person name="McMahan C."/>
            <person name="White J."/>
            <person name="Sykes S."/>
            <person name="Heiman D."/>
            <person name="Young S."/>
            <person name="Zeng Q."/>
            <person name="Abouelleil A."/>
            <person name="Aftuck L."/>
            <person name="Bessette D."/>
            <person name="Brown A."/>
            <person name="FitzGerald M."/>
            <person name="Lui A."/>
            <person name="Macdonald J.P."/>
            <person name="Priest M."/>
            <person name="Orbach M.J."/>
            <person name="Galgiani J.N."/>
            <person name="Kirkland T.N."/>
            <person name="Cole G.T."/>
            <person name="Birren B.W."/>
            <person name="Henn M.R."/>
            <person name="Taylor J.W."/>
            <person name="Rounsley S.D."/>
        </authorList>
    </citation>
    <scope>NUCLEOTIDE SEQUENCE [LARGE SCALE GENOMIC DNA]</scope>
    <source>
        <strain evidence="3">H538.4</strain>
    </source>
</reference>